<evidence type="ECO:0000313" key="3">
    <source>
        <dbReference type="Proteomes" id="UP000556026"/>
    </source>
</evidence>
<dbReference type="SUPFAM" id="SSF56024">
    <property type="entry name" value="Phospholipase D/nuclease"/>
    <property type="match status" value="2"/>
</dbReference>
<name>A0A6V8ME63_9BACT</name>
<comment type="caution">
    <text evidence="2">The sequence shown here is derived from an EMBL/GenBank/DDBJ whole genome shotgun (WGS) entry which is preliminary data.</text>
</comment>
<dbReference type="InterPro" id="IPR001736">
    <property type="entry name" value="PLipase_D/transphosphatidylase"/>
</dbReference>
<dbReference type="Proteomes" id="UP000556026">
    <property type="component" value="Unassembled WGS sequence"/>
</dbReference>
<dbReference type="CDD" id="cd09159">
    <property type="entry name" value="PLDc_ybhO_like_2"/>
    <property type="match status" value="1"/>
</dbReference>
<dbReference type="Pfam" id="PF13091">
    <property type="entry name" value="PLDc_2"/>
    <property type="match status" value="2"/>
</dbReference>
<dbReference type="CDD" id="cd09110">
    <property type="entry name" value="PLDc_CLS_1"/>
    <property type="match status" value="1"/>
</dbReference>
<dbReference type="SMART" id="SM00155">
    <property type="entry name" value="PLDc"/>
    <property type="match status" value="2"/>
</dbReference>
<dbReference type="Gene3D" id="3.30.870.10">
    <property type="entry name" value="Endonuclease Chain A"/>
    <property type="match status" value="2"/>
</dbReference>
<keyword evidence="3" id="KW-1185">Reference proteome</keyword>
<accession>A0A6V8ME63</accession>
<dbReference type="GO" id="GO:0032049">
    <property type="term" value="P:cardiolipin biosynthetic process"/>
    <property type="evidence" value="ECO:0007669"/>
    <property type="project" value="UniProtKB-ARBA"/>
</dbReference>
<gene>
    <name evidence="2" type="primary">cls-1</name>
    <name evidence="2" type="ORF">GMST_06010</name>
</gene>
<feature type="domain" description="PLD phosphodiesterase" evidence="1">
    <location>
        <begin position="308"/>
        <end position="335"/>
    </location>
</feature>
<dbReference type="AlphaFoldDB" id="A0A6V8ME63"/>
<dbReference type="PROSITE" id="PS50035">
    <property type="entry name" value="PLD"/>
    <property type="match status" value="2"/>
</dbReference>
<dbReference type="GO" id="GO:0008808">
    <property type="term" value="F:cardiolipin synthase activity"/>
    <property type="evidence" value="ECO:0007669"/>
    <property type="project" value="TreeGrafter"/>
</dbReference>
<dbReference type="RefSeq" id="WP_183353120.1">
    <property type="nucleotide sequence ID" value="NZ_BLXX01000001.1"/>
</dbReference>
<reference evidence="3" key="1">
    <citation type="submission" date="2020-06" db="EMBL/GenBank/DDBJ databases">
        <title>Draft genomic sequence of Geomonas sp. Red330.</title>
        <authorList>
            <person name="Itoh H."/>
            <person name="Zhenxing X."/>
            <person name="Ushijima N."/>
            <person name="Masuda Y."/>
            <person name="Shiratori Y."/>
            <person name="Senoo K."/>
        </authorList>
    </citation>
    <scope>NUCLEOTIDE SEQUENCE [LARGE SCALE GENOMIC DNA]</scope>
    <source>
        <strain evidence="3">Red330</strain>
    </source>
</reference>
<dbReference type="PANTHER" id="PTHR21248:SF22">
    <property type="entry name" value="PHOSPHOLIPASE D"/>
    <property type="match status" value="1"/>
</dbReference>
<sequence>MTSARHKRKKLLFRTTKFFDFFRRNTAAASFQGNQATLYRYGSQFFPALLESIREARSSICMEFYTVLDDETGRTVADALIDAARRGVRVYFLYDYIGCFETPTAFFKRMAKEGVHCCAFNPPPFARGIAWFDKRDHRKVAIIDGSCAFTGGINIANVYSGYGSGPTSWRDVGIRIDGPAVQELVRLFCQFWREEHGEAPAVCHEETLYSAEGDAKVMIINGGPHHERSFIRSAFRVAIAGASESVTIASPYFIPGPRVIRSLLRAAGRGARVRLLLPHKSDVPLVRLVSRTCYAQLMRNGIEIYELDSAVLHAKVLLIDGNWVMVGSANLDQRSFHRNYELNVVVDSPEFGIQVAEMLESDLLGARRIVLDEHERRGWSIRFLERLFSPVSWFL</sequence>
<evidence type="ECO:0000313" key="2">
    <source>
        <dbReference type="EMBL" id="GFO58276.1"/>
    </source>
</evidence>
<dbReference type="InterPro" id="IPR025202">
    <property type="entry name" value="PLD-like_dom"/>
</dbReference>
<organism evidence="2 3">
    <name type="scientific">Geomonas silvestris</name>
    <dbReference type="NCBI Taxonomy" id="2740184"/>
    <lineage>
        <taxon>Bacteria</taxon>
        <taxon>Pseudomonadati</taxon>
        <taxon>Thermodesulfobacteriota</taxon>
        <taxon>Desulfuromonadia</taxon>
        <taxon>Geobacterales</taxon>
        <taxon>Geobacteraceae</taxon>
        <taxon>Geomonas</taxon>
    </lineage>
</organism>
<dbReference type="PANTHER" id="PTHR21248">
    <property type="entry name" value="CARDIOLIPIN SYNTHASE"/>
    <property type="match status" value="1"/>
</dbReference>
<feature type="domain" description="PLD phosphodiesterase" evidence="1">
    <location>
        <begin position="132"/>
        <end position="159"/>
    </location>
</feature>
<dbReference type="GO" id="GO:0016020">
    <property type="term" value="C:membrane"/>
    <property type="evidence" value="ECO:0007669"/>
    <property type="project" value="TreeGrafter"/>
</dbReference>
<proteinExistence type="predicted"/>
<protein>
    <submittedName>
        <fullName evidence="2">Cardiolipin synthase B</fullName>
    </submittedName>
</protein>
<dbReference type="PIRSF" id="PIRSF000850">
    <property type="entry name" value="Phospholipase_D_PSS"/>
    <property type="match status" value="1"/>
</dbReference>
<evidence type="ECO:0000259" key="1">
    <source>
        <dbReference type="PROSITE" id="PS50035"/>
    </source>
</evidence>
<dbReference type="EMBL" id="BLXX01000001">
    <property type="protein sequence ID" value="GFO58276.1"/>
    <property type="molecule type" value="Genomic_DNA"/>
</dbReference>